<keyword evidence="1" id="KW-0175">Coiled coil</keyword>
<feature type="transmembrane region" description="Helical" evidence="2">
    <location>
        <begin position="112"/>
        <end position="140"/>
    </location>
</feature>
<dbReference type="AlphaFoldDB" id="A0A8J6XVA6"/>
<comment type="caution">
    <text evidence="3">The sequence shown here is derived from an EMBL/GenBank/DDBJ whole genome shotgun (WGS) entry which is preliminary data.</text>
</comment>
<feature type="transmembrane region" description="Helical" evidence="2">
    <location>
        <begin position="152"/>
        <end position="171"/>
    </location>
</feature>
<feature type="coiled-coil region" evidence="1">
    <location>
        <begin position="205"/>
        <end position="284"/>
    </location>
</feature>
<evidence type="ECO:0000256" key="1">
    <source>
        <dbReference type="SAM" id="Coils"/>
    </source>
</evidence>
<dbReference type="Proteomes" id="UP000629098">
    <property type="component" value="Unassembled WGS sequence"/>
</dbReference>
<sequence>MTVNEPGRQEIEEQHQNYIENPKYRKQLEKWYKEEQTRQRIIFLILLIVLCCLSFGQFAILDYSFGERLALSDSDKIFVFPIKGILSLLVTAALPISTLVDESEILGQNIKISLFGIIKFSPILFIVLPGDLLLTFQAVLVGNQNAKYPDPFLPAIAFALAAISSTFAFYLSKGIVAAYKRYMSAREELQTIIIYGVNPRPFYKNAEQIRLNEEYEAAVKEAEQTKTELEDIRKEKQNLENEKIKDQEKLERLQFQEAEQVQKIQELEQKRQELERQISAYKSHADSVIQLKTNFNKISKPIRELISQGKKMFEDFAGLDESIKDLKFPSLEVSPSVNGNGKIVEIPRYYWRWQNSNSSWQDLQLPSELSPVGVNFLSSLSTMAQQQELPVPNNIRNYAPRQELAQCLVIDFENYGVIVYCRDEGYRKIGEKWDEQAESDFEGKLVNDQINGYYTLEFTAQEVMRNQSGVLERIKDAINSKMDGEAN</sequence>
<proteinExistence type="predicted"/>
<keyword evidence="2" id="KW-0472">Membrane</keyword>
<feature type="transmembrane region" description="Helical" evidence="2">
    <location>
        <begin position="41"/>
        <end position="60"/>
    </location>
</feature>
<dbReference type="RefSeq" id="WP_190835847.1">
    <property type="nucleotide sequence ID" value="NZ_CAWPPI010000098.1"/>
</dbReference>
<keyword evidence="4" id="KW-1185">Reference proteome</keyword>
<keyword evidence="2" id="KW-1133">Transmembrane helix</keyword>
<protein>
    <submittedName>
        <fullName evidence="3">Uncharacterized protein</fullName>
    </submittedName>
</protein>
<name>A0A8J6XVA6_9CYAN</name>
<gene>
    <name evidence="3" type="ORF">ICL16_33300</name>
</gene>
<reference evidence="3" key="1">
    <citation type="submission" date="2020-09" db="EMBL/GenBank/DDBJ databases">
        <title>Iningainema tapete sp. nov. (Scytonemataceae, Cyanobacteria) from greenhouses in central Florida (USA) produces two types of nodularin with biosynthetic potential for microcystin-LR and anabaenopeptins.</title>
        <authorList>
            <person name="Berthold D.E."/>
            <person name="Lefler F.W."/>
            <person name="Huang I.-S."/>
            <person name="Abdulla H."/>
            <person name="Zimba P.V."/>
            <person name="Laughinghouse H.D. IV."/>
        </authorList>
    </citation>
    <scope>NUCLEOTIDE SEQUENCE</scope>
    <source>
        <strain evidence="3">BLCCT55</strain>
    </source>
</reference>
<evidence type="ECO:0000313" key="4">
    <source>
        <dbReference type="Proteomes" id="UP000629098"/>
    </source>
</evidence>
<organism evidence="3 4">
    <name type="scientific">Iningainema tapete BLCC-T55</name>
    <dbReference type="NCBI Taxonomy" id="2748662"/>
    <lineage>
        <taxon>Bacteria</taxon>
        <taxon>Bacillati</taxon>
        <taxon>Cyanobacteriota</taxon>
        <taxon>Cyanophyceae</taxon>
        <taxon>Nostocales</taxon>
        <taxon>Scytonemataceae</taxon>
        <taxon>Iningainema tapete</taxon>
    </lineage>
</organism>
<accession>A0A8J6XVA6</accession>
<evidence type="ECO:0000256" key="2">
    <source>
        <dbReference type="SAM" id="Phobius"/>
    </source>
</evidence>
<evidence type="ECO:0000313" key="3">
    <source>
        <dbReference type="EMBL" id="MBD2776797.1"/>
    </source>
</evidence>
<keyword evidence="2" id="KW-0812">Transmembrane</keyword>
<dbReference type="EMBL" id="JACXAE010000098">
    <property type="protein sequence ID" value="MBD2776797.1"/>
    <property type="molecule type" value="Genomic_DNA"/>
</dbReference>
<feature type="transmembrane region" description="Helical" evidence="2">
    <location>
        <begin position="80"/>
        <end position="100"/>
    </location>
</feature>